<dbReference type="EMBL" id="AZXY01000007">
    <property type="protein sequence ID" value="KSZ57991.1"/>
    <property type="molecule type" value="Genomic_DNA"/>
</dbReference>
<accession>A0A0V9UJ28</accession>
<gene>
    <name evidence="2" type="ORF">Z045_15645</name>
</gene>
<reference evidence="2 3" key="2">
    <citation type="journal article" date="2016" name="Genome Announc.">
        <title>Draft Genome Sequence of a Versatile Hydrocarbon-Degrading Bacterium, Rhodococcus pyridinivorans Strain KG-16, Collected from Oil Fields in India.</title>
        <authorList>
            <person name="Aggarwal R.K."/>
            <person name="Dawar C."/>
            <person name="Phanindranath R."/>
            <person name="Mutnuri L."/>
            <person name="Dayal A.M."/>
        </authorList>
    </citation>
    <scope>NUCLEOTIDE SEQUENCE [LARGE SCALE GENOMIC DNA]</scope>
    <source>
        <strain evidence="2 3">KG-16</strain>
    </source>
</reference>
<dbReference type="InterPro" id="IPR046336">
    <property type="entry name" value="Lon_prtase_N_sf"/>
</dbReference>
<comment type="caution">
    <text evidence="2">The sequence shown here is derived from an EMBL/GenBank/DDBJ whole genome shotgun (WGS) entry which is preliminary data.</text>
</comment>
<dbReference type="Proteomes" id="UP000053060">
    <property type="component" value="Unassembled WGS sequence"/>
</dbReference>
<dbReference type="RefSeq" id="WP_060652665.1">
    <property type="nucleotide sequence ID" value="NZ_AZXY01000007.1"/>
</dbReference>
<feature type="domain" description="Lon N-terminal" evidence="1">
    <location>
        <begin position="1"/>
        <end position="197"/>
    </location>
</feature>
<dbReference type="SMART" id="SM00464">
    <property type="entry name" value="LON"/>
    <property type="match status" value="1"/>
</dbReference>
<dbReference type="SUPFAM" id="SSF88697">
    <property type="entry name" value="PUA domain-like"/>
    <property type="match status" value="1"/>
</dbReference>
<dbReference type="PATRIC" id="fig|1441730.3.peg.3252"/>
<protein>
    <submittedName>
        <fullName evidence="2">ATP-dependent protease</fullName>
    </submittedName>
</protein>
<dbReference type="Gene3D" id="2.30.130.40">
    <property type="entry name" value="LON domain-like"/>
    <property type="match status" value="1"/>
</dbReference>
<dbReference type="Pfam" id="PF02190">
    <property type="entry name" value="LON_substr_bdg"/>
    <property type="match status" value="1"/>
</dbReference>
<proteinExistence type="predicted"/>
<dbReference type="InterPro" id="IPR015947">
    <property type="entry name" value="PUA-like_sf"/>
</dbReference>
<dbReference type="PANTHER" id="PTHR46732:SF8">
    <property type="entry name" value="ATP-DEPENDENT PROTEASE LA (LON) DOMAIN PROTEIN"/>
    <property type="match status" value="1"/>
</dbReference>
<organism evidence="2 3">
    <name type="scientific">Rhodococcus pyridinivorans KG-16</name>
    <dbReference type="NCBI Taxonomy" id="1441730"/>
    <lineage>
        <taxon>Bacteria</taxon>
        <taxon>Bacillati</taxon>
        <taxon>Actinomycetota</taxon>
        <taxon>Actinomycetes</taxon>
        <taxon>Mycobacteriales</taxon>
        <taxon>Nocardiaceae</taxon>
        <taxon>Rhodococcus</taxon>
    </lineage>
</organism>
<name>A0A0V9UJ28_9NOCA</name>
<dbReference type="PANTHER" id="PTHR46732">
    <property type="entry name" value="ATP-DEPENDENT PROTEASE LA (LON) DOMAIN PROTEIN"/>
    <property type="match status" value="1"/>
</dbReference>
<evidence type="ECO:0000313" key="3">
    <source>
        <dbReference type="Proteomes" id="UP000053060"/>
    </source>
</evidence>
<reference evidence="3" key="1">
    <citation type="submission" date="2015-01" db="EMBL/GenBank/DDBJ databases">
        <title>Draft genome sequence of Rhodococcus pyridinivorans strain KG-16, a hydrocarbon-degrading bacterium.</title>
        <authorList>
            <person name="Aggarwal R.K."/>
            <person name="Dawar C."/>
        </authorList>
    </citation>
    <scope>NUCLEOTIDE SEQUENCE [LARGE SCALE GENOMIC DNA]</scope>
    <source>
        <strain evidence="3">KG-16</strain>
    </source>
</reference>
<dbReference type="PROSITE" id="PS51787">
    <property type="entry name" value="LON_N"/>
    <property type="match status" value="1"/>
</dbReference>
<dbReference type="GO" id="GO:0006508">
    <property type="term" value="P:proteolysis"/>
    <property type="evidence" value="ECO:0007669"/>
    <property type="project" value="UniProtKB-KW"/>
</dbReference>
<dbReference type="AlphaFoldDB" id="A0A0V9UJ28"/>
<sequence>MPTLPMFPLGTALLPGSDLPLRIFEPRYQQLVQDCTASPDGPRFGVVLIARGHEVGGGEQRHDVGTIARIMVDTEVGAGRRELECIAEERIRVTRWLPDDPYPLAEVEPWPDTDSGPVDFAAITGPMGRLYGVLDRLTGGRAPLPPATTELPEDPGARLFALARYVPMGEADRYAVLAAPGPAERMAVLLEAISTAVDLAEWKLKG</sequence>
<dbReference type="InterPro" id="IPR003111">
    <property type="entry name" value="Lon_prtase_N"/>
</dbReference>
<evidence type="ECO:0000259" key="1">
    <source>
        <dbReference type="PROSITE" id="PS51787"/>
    </source>
</evidence>
<keyword evidence="2" id="KW-0378">Hydrolase</keyword>
<evidence type="ECO:0000313" key="2">
    <source>
        <dbReference type="EMBL" id="KSZ57991.1"/>
    </source>
</evidence>
<keyword evidence="2" id="KW-0645">Protease</keyword>
<dbReference type="GO" id="GO:0008233">
    <property type="term" value="F:peptidase activity"/>
    <property type="evidence" value="ECO:0007669"/>
    <property type="project" value="UniProtKB-KW"/>
</dbReference>